<dbReference type="AlphaFoldDB" id="A0A418FZU6"/>
<feature type="region of interest" description="Disordered" evidence="3">
    <location>
        <begin position="429"/>
        <end position="498"/>
    </location>
</feature>
<evidence type="ECO:0000256" key="2">
    <source>
        <dbReference type="ARBA" id="ARBA00023157"/>
    </source>
</evidence>
<gene>
    <name evidence="6" type="ORF">DYB26_014155</name>
</gene>
<reference evidence="6 7" key="1">
    <citation type="submission" date="2018-08" db="EMBL/GenBank/DDBJ databases">
        <title>Aphanomyces genome sequencing and annotation.</title>
        <authorList>
            <person name="Minardi D."/>
            <person name="Oidtmann B."/>
            <person name="Van Der Giezen M."/>
            <person name="Studholme D.J."/>
        </authorList>
    </citation>
    <scope>NUCLEOTIDE SEQUENCE [LARGE SCALE GENOMIC DNA]</scope>
    <source>
        <strain evidence="6 7">FDL457</strain>
    </source>
</reference>
<dbReference type="VEuPathDB" id="FungiDB:H257_18059"/>
<feature type="compositionally biased region" description="Low complexity" evidence="3">
    <location>
        <begin position="360"/>
        <end position="387"/>
    </location>
</feature>
<feature type="compositionally biased region" description="Low complexity" evidence="3">
    <location>
        <begin position="440"/>
        <end position="486"/>
    </location>
</feature>
<keyword evidence="2" id="KW-1015">Disulfide bond</keyword>
<dbReference type="FunFam" id="3.30.20.10:FF:000001">
    <property type="entry name" value="Endochitinase (Chitinase)"/>
    <property type="match status" value="1"/>
</dbReference>
<dbReference type="PANTHER" id="PTHR22595">
    <property type="entry name" value="CHITINASE-RELATED"/>
    <property type="match status" value="1"/>
</dbReference>
<comment type="caution">
    <text evidence="6">The sequence shown here is derived from an EMBL/GenBank/DDBJ whole genome shotgun (WGS) entry which is preliminary data.</text>
</comment>
<keyword evidence="1" id="KW-0611">Plant defense</keyword>
<evidence type="ECO:0000313" key="7">
    <source>
        <dbReference type="Proteomes" id="UP000286510"/>
    </source>
</evidence>
<evidence type="ECO:0000259" key="5">
    <source>
        <dbReference type="Pfam" id="PF00182"/>
    </source>
</evidence>
<dbReference type="PANTHER" id="PTHR22595:SF79">
    <property type="entry name" value="CHITINASE 12"/>
    <property type="match status" value="1"/>
</dbReference>
<dbReference type="VEuPathDB" id="FungiDB:H257_19018"/>
<dbReference type="CDD" id="cd00325">
    <property type="entry name" value="chitinase_GH19"/>
    <property type="match status" value="1"/>
</dbReference>
<dbReference type="GO" id="GO:0006952">
    <property type="term" value="P:defense response"/>
    <property type="evidence" value="ECO:0007669"/>
    <property type="project" value="UniProtKB-KW"/>
</dbReference>
<keyword evidence="4" id="KW-0732">Signal</keyword>
<dbReference type="EMBL" id="QUTF01005869">
    <property type="protein sequence ID" value="RHZ40965.1"/>
    <property type="molecule type" value="Genomic_DNA"/>
</dbReference>
<dbReference type="Pfam" id="PF00182">
    <property type="entry name" value="Glyco_hydro_19"/>
    <property type="match status" value="1"/>
</dbReference>
<evidence type="ECO:0000313" key="6">
    <source>
        <dbReference type="EMBL" id="RHZ40965.1"/>
    </source>
</evidence>
<feature type="domain" description="Glycoside hydrolase family 19 catalytic" evidence="5">
    <location>
        <begin position="516"/>
        <end position="699"/>
    </location>
</feature>
<accession>A0A418FZU6</accession>
<evidence type="ECO:0000256" key="4">
    <source>
        <dbReference type="SAM" id="SignalP"/>
    </source>
</evidence>
<name>A0A418FZU6_APHAT</name>
<evidence type="ECO:0000256" key="1">
    <source>
        <dbReference type="ARBA" id="ARBA00022821"/>
    </source>
</evidence>
<dbReference type="Gene3D" id="3.30.20.10">
    <property type="entry name" value="Endochitinase, domain 2"/>
    <property type="match status" value="1"/>
</dbReference>
<evidence type="ECO:0000256" key="3">
    <source>
        <dbReference type="SAM" id="MobiDB-lite"/>
    </source>
</evidence>
<dbReference type="GO" id="GO:0016998">
    <property type="term" value="P:cell wall macromolecule catabolic process"/>
    <property type="evidence" value="ECO:0007669"/>
    <property type="project" value="InterPro"/>
</dbReference>
<dbReference type="InterPro" id="IPR000726">
    <property type="entry name" value="Glyco_hydro_19_cat"/>
</dbReference>
<feature type="chain" id="PRO_5019011609" description="Glycoside hydrolase family 19 catalytic domain-containing protein" evidence="4">
    <location>
        <begin position="24"/>
        <end position="709"/>
    </location>
</feature>
<dbReference type="InterPro" id="IPR023346">
    <property type="entry name" value="Lysozyme-like_dom_sf"/>
</dbReference>
<dbReference type="Gene3D" id="1.10.530.10">
    <property type="match status" value="1"/>
</dbReference>
<protein>
    <recommendedName>
        <fullName evidence="5">Glycoside hydrolase family 19 catalytic domain-containing protein</fullName>
    </recommendedName>
</protein>
<dbReference type="SUPFAM" id="SSF53955">
    <property type="entry name" value="Lysozyme-like"/>
    <property type="match status" value="1"/>
</dbReference>
<feature type="region of interest" description="Disordered" evidence="3">
    <location>
        <begin position="331"/>
        <end position="387"/>
    </location>
</feature>
<dbReference type="Proteomes" id="UP000286510">
    <property type="component" value="Unassembled WGS sequence"/>
</dbReference>
<feature type="compositionally biased region" description="Polar residues" evidence="3">
    <location>
        <begin position="344"/>
        <end position="357"/>
    </location>
</feature>
<sequence>MKSTASLAPMALIMAMMVQDASAHGRLLVPPHRGYIGKLPQFSGLVPINFGDHSLSAGGIGQTRGGKHGVCGDRYSGKRLHETGGEFAKFPQLREKVIGACYAPGSTMDLQVQITANHMGYFEFGLCKLNSLNDKETEDCFKTLVQPNGEKDWKLPAGNKVFNMQYMLPDGVSCDGDSHCVLRWHYVGWNNPDVGIDGQEQFWNCADIYVSNTCGSSPSPSSSQSTPSTSTPSTSKPTMTNAPKPTTPSSTADTPVTTDTPPSTSGTPQTVDPQPVDPQPVDPQPVDPQPVDPHCGGCTNCYFAVNNACFLWWSKAQCDSVDVYKWCGAGGSDPSTPSSPPSTNAFYPSSSTDTPVTAGTPVTMDTPVTTDSPGTTYTPPSTSGGPQPVDPQCGGCTNCYFAGNNACFLGWSKAQCDSLDQYKWCGDGGSNPSPSPSNAPNPSTTSSSKPSTTSSPKRTPSSKPSTTKQPTLSPAASLKPTPTSTPNTPPSPPGKSGLTNILSKELFLRIFPEALPIYNYENLVAIAEKYPEFANTGDSDVDRREVAAFLGQISLESGDLRYVEEINKSTMCQQSPKYPCAAGKQYFGRGPIQLSWNYNYKDFGKAVNLDLVASPELVATDFDLVWWSALWYWNDERWNGNIHKVVGLPGGFAKATNIINGGLECGVNPPNRDSEKSRIASFKKFCELLGVAPGDNLSCQTADFGPKAL</sequence>
<feature type="signal peptide" evidence="4">
    <location>
        <begin position="1"/>
        <end position="23"/>
    </location>
</feature>
<proteinExistence type="predicted"/>
<feature type="region of interest" description="Disordered" evidence="3">
    <location>
        <begin position="216"/>
        <end position="288"/>
    </location>
</feature>
<dbReference type="GO" id="GO:0004568">
    <property type="term" value="F:chitinase activity"/>
    <property type="evidence" value="ECO:0007669"/>
    <property type="project" value="InterPro"/>
</dbReference>
<dbReference type="GO" id="GO:0006032">
    <property type="term" value="P:chitin catabolic process"/>
    <property type="evidence" value="ECO:0007669"/>
    <property type="project" value="InterPro"/>
</dbReference>
<organism evidence="6 7">
    <name type="scientific">Aphanomyces astaci</name>
    <name type="common">Crayfish plague agent</name>
    <dbReference type="NCBI Taxonomy" id="112090"/>
    <lineage>
        <taxon>Eukaryota</taxon>
        <taxon>Sar</taxon>
        <taxon>Stramenopiles</taxon>
        <taxon>Oomycota</taxon>
        <taxon>Saprolegniomycetes</taxon>
        <taxon>Saprolegniales</taxon>
        <taxon>Verrucalvaceae</taxon>
        <taxon>Aphanomyces</taxon>
    </lineage>
</organism>
<feature type="compositionally biased region" description="Pro residues" evidence="3">
    <location>
        <begin position="275"/>
        <end position="288"/>
    </location>
</feature>
<feature type="compositionally biased region" description="Low complexity" evidence="3">
    <location>
        <begin position="216"/>
        <end position="274"/>
    </location>
</feature>